<protein>
    <recommendedName>
        <fullName evidence="2">HTH cro/C1-type domain-containing protein</fullName>
    </recommendedName>
</protein>
<dbReference type="SUPFAM" id="SSF47413">
    <property type="entry name" value="lambda repressor-like DNA-binding domains"/>
    <property type="match status" value="1"/>
</dbReference>
<dbReference type="AlphaFoldDB" id="A0A5K7ZS92"/>
<accession>A0A5K7ZS92</accession>
<sequence>MDCFLWGRVSYIPSELPDPMVKEDEKTYSAPGTSKDMIDSATQDPEMGKRVRYWGFSLAKVEKRSGLPVDLIRSIEAGNHTSTDVIVKLADTLRCSIDFLLGCGSASVAHHPQLDRTSRKVQ</sequence>
<reference evidence="3 4" key="1">
    <citation type="submission" date="2019-11" db="EMBL/GenBank/DDBJ databases">
        <title>Comparative genomics of hydrocarbon-degrading Desulfosarcina strains.</title>
        <authorList>
            <person name="Watanabe M."/>
            <person name="Kojima H."/>
            <person name="Fukui M."/>
        </authorList>
    </citation>
    <scope>NUCLEOTIDE SEQUENCE [LARGE SCALE GENOMIC DNA]</scope>
    <source>
        <strain evidence="3 4">28bB2T</strain>
    </source>
</reference>
<dbReference type="Gene3D" id="1.10.260.40">
    <property type="entry name" value="lambda repressor-like DNA-binding domains"/>
    <property type="match status" value="1"/>
</dbReference>
<gene>
    <name evidence="3" type="ORF">DSCO28_36380</name>
</gene>
<feature type="domain" description="HTH cro/C1-type" evidence="2">
    <location>
        <begin position="55"/>
        <end position="100"/>
    </location>
</feature>
<proteinExistence type="predicted"/>
<evidence type="ECO:0000259" key="2">
    <source>
        <dbReference type="PROSITE" id="PS50943"/>
    </source>
</evidence>
<dbReference type="Pfam" id="PF01381">
    <property type="entry name" value="HTH_3"/>
    <property type="match status" value="1"/>
</dbReference>
<organism evidence="3 4">
    <name type="scientific">Desulfosarcina ovata subsp. sediminis</name>
    <dbReference type="NCBI Taxonomy" id="885957"/>
    <lineage>
        <taxon>Bacteria</taxon>
        <taxon>Pseudomonadati</taxon>
        <taxon>Thermodesulfobacteriota</taxon>
        <taxon>Desulfobacteria</taxon>
        <taxon>Desulfobacterales</taxon>
        <taxon>Desulfosarcinaceae</taxon>
        <taxon>Desulfosarcina</taxon>
    </lineage>
</organism>
<dbReference type="InterPro" id="IPR010982">
    <property type="entry name" value="Lambda_DNA-bd_dom_sf"/>
</dbReference>
<feature type="region of interest" description="Disordered" evidence="1">
    <location>
        <begin position="22"/>
        <end position="42"/>
    </location>
</feature>
<dbReference type="PROSITE" id="PS50943">
    <property type="entry name" value="HTH_CROC1"/>
    <property type="match status" value="1"/>
</dbReference>
<dbReference type="KEGG" id="dov:DSCO28_36380"/>
<dbReference type="EMBL" id="AP021876">
    <property type="protein sequence ID" value="BBO83072.1"/>
    <property type="molecule type" value="Genomic_DNA"/>
</dbReference>
<name>A0A5K7ZS92_9BACT</name>
<dbReference type="GO" id="GO:0003677">
    <property type="term" value="F:DNA binding"/>
    <property type="evidence" value="ECO:0007669"/>
    <property type="project" value="InterPro"/>
</dbReference>
<evidence type="ECO:0000313" key="4">
    <source>
        <dbReference type="Proteomes" id="UP000425960"/>
    </source>
</evidence>
<evidence type="ECO:0000313" key="3">
    <source>
        <dbReference type="EMBL" id="BBO83072.1"/>
    </source>
</evidence>
<evidence type="ECO:0000256" key="1">
    <source>
        <dbReference type="SAM" id="MobiDB-lite"/>
    </source>
</evidence>
<dbReference type="Proteomes" id="UP000425960">
    <property type="component" value="Chromosome"/>
</dbReference>
<dbReference type="InterPro" id="IPR001387">
    <property type="entry name" value="Cro/C1-type_HTH"/>
</dbReference>
<dbReference type="RefSeq" id="WP_155323366.1">
    <property type="nucleotide sequence ID" value="NZ_AP021876.1"/>
</dbReference>